<dbReference type="RefSeq" id="WP_378243747.1">
    <property type="nucleotide sequence ID" value="NZ_JBHRWK010000061.1"/>
</dbReference>
<organism evidence="9 10">
    <name type="scientific">Amycolatopsis speibonae</name>
    <dbReference type="NCBI Taxonomy" id="1450224"/>
    <lineage>
        <taxon>Bacteria</taxon>
        <taxon>Bacillati</taxon>
        <taxon>Actinomycetota</taxon>
        <taxon>Actinomycetes</taxon>
        <taxon>Pseudonocardiales</taxon>
        <taxon>Pseudonocardiaceae</taxon>
        <taxon>Amycolatopsis</taxon>
    </lineage>
</organism>
<dbReference type="InterPro" id="IPR038770">
    <property type="entry name" value="Na+/solute_symporter_sf"/>
</dbReference>
<evidence type="ECO:0000256" key="3">
    <source>
        <dbReference type="ARBA" id="ARBA00022692"/>
    </source>
</evidence>
<keyword evidence="5" id="KW-0406">Ion transport</keyword>
<evidence type="ECO:0000256" key="6">
    <source>
        <dbReference type="ARBA" id="ARBA00023136"/>
    </source>
</evidence>
<feature type="transmembrane region" description="Helical" evidence="7">
    <location>
        <begin position="12"/>
        <end position="32"/>
    </location>
</feature>
<comment type="caution">
    <text evidence="9">The sequence shown here is derived from an EMBL/GenBank/DDBJ whole genome shotgun (WGS) entry which is preliminary data.</text>
</comment>
<feature type="transmembrane region" description="Helical" evidence="7">
    <location>
        <begin position="181"/>
        <end position="209"/>
    </location>
</feature>
<comment type="subcellular location">
    <subcellularLocation>
        <location evidence="1">Membrane</location>
        <topology evidence="1">Multi-pass membrane protein</topology>
    </subcellularLocation>
</comment>
<keyword evidence="6 7" id="KW-0472">Membrane</keyword>
<accession>A0ABV7P7A1</accession>
<reference evidence="10" key="1">
    <citation type="journal article" date="2019" name="Int. J. Syst. Evol. Microbiol.">
        <title>The Global Catalogue of Microorganisms (GCM) 10K type strain sequencing project: providing services to taxonomists for standard genome sequencing and annotation.</title>
        <authorList>
            <consortium name="The Broad Institute Genomics Platform"/>
            <consortium name="The Broad Institute Genome Sequencing Center for Infectious Disease"/>
            <person name="Wu L."/>
            <person name="Ma J."/>
        </authorList>
    </citation>
    <scope>NUCLEOTIDE SEQUENCE [LARGE SCALE GENOMIC DNA]</scope>
    <source>
        <strain evidence="10">CGMCC 4.7676</strain>
    </source>
</reference>
<feature type="transmembrane region" description="Helical" evidence="7">
    <location>
        <begin position="82"/>
        <end position="104"/>
    </location>
</feature>
<dbReference type="PANTHER" id="PTHR32468">
    <property type="entry name" value="CATION/H + ANTIPORTER"/>
    <property type="match status" value="1"/>
</dbReference>
<evidence type="ECO:0000256" key="5">
    <source>
        <dbReference type="ARBA" id="ARBA00023065"/>
    </source>
</evidence>
<evidence type="ECO:0000256" key="7">
    <source>
        <dbReference type="SAM" id="Phobius"/>
    </source>
</evidence>
<gene>
    <name evidence="9" type="ORF">ACFOSH_33280</name>
</gene>
<feature type="transmembrane region" description="Helical" evidence="7">
    <location>
        <begin position="116"/>
        <end position="134"/>
    </location>
</feature>
<evidence type="ECO:0000313" key="9">
    <source>
        <dbReference type="EMBL" id="MFC3454333.1"/>
    </source>
</evidence>
<dbReference type="InterPro" id="IPR050794">
    <property type="entry name" value="CPA2_transporter"/>
</dbReference>
<proteinExistence type="predicted"/>
<keyword evidence="2" id="KW-0813">Transport</keyword>
<evidence type="ECO:0000313" key="10">
    <source>
        <dbReference type="Proteomes" id="UP001595645"/>
    </source>
</evidence>
<keyword evidence="4 7" id="KW-1133">Transmembrane helix</keyword>
<dbReference type="Proteomes" id="UP001595645">
    <property type="component" value="Unassembled WGS sequence"/>
</dbReference>
<sequence length="234" mass="24215">MEKPATKRHRLWPWLVVCAVLVAAAVFGAAQFPGPRGAEPQTPPSSIPQWRALLAVSLVVLVARLGGTLATRLGQARVLGEVVAGVLLGPSLLGAVWPAAQLWLFDPGVRATMETLAQLGVLVFMFLVGMESAVPSQGVPLRPVVAIGFFGLAVPFALGVLLAAILSGIPRLGLPNGGDAAFALFIGVSLSVTALPVLARLVVLLLGVVRRGLGRLGERRVDRIPSGVSVGLLG</sequence>
<evidence type="ECO:0000256" key="4">
    <source>
        <dbReference type="ARBA" id="ARBA00022989"/>
    </source>
</evidence>
<dbReference type="PANTHER" id="PTHR32468:SF0">
    <property type="entry name" value="K(+)_H(+) ANTIPORTER 1"/>
    <property type="match status" value="1"/>
</dbReference>
<dbReference type="Pfam" id="PF00999">
    <property type="entry name" value="Na_H_Exchanger"/>
    <property type="match status" value="1"/>
</dbReference>
<dbReference type="EMBL" id="JBHRWK010000061">
    <property type="protein sequence ID" value="MFC3454333.1"/>
    <property type="molecule type" value="Genomic_DNA"/>
</dbReference>
<evidence type="ECO:0000256" key="2">
    <source>
        <dbReference type="ARBA" id="ARBA00022448"/>
    </source>
</evidence>
<keyword evidence="10" id="KW-1185">Reference proteome</keyword>
<protein>
    <submittedName>
        <fullName evidence="9">Cation:proton antiporter</fullName>
    </submittedName>
</protein>
<evidence type="ECO:0000259" key="8">
    <source>
        <dbReference type="Pfam" id="PF00999"/>
    </source>
</evidence>
<name>A0ABV7P7A1_9PSEU</name>
<dbReference type="InterPro" id="IPR006153">
    <property type="entry name" value="Cation/H_exchanger_TM"/>
</dbReference>
<dbReference type="Gene3D" id="1.20.1530.20">
    <property type="match status" value="1"/>
</dbReference>
<feature type="domain" description="Cation/H+ exchanger transmembrane" evidence="8">
    <location>
        <begin position="61"/>
        <end position="208"/>
    </location>
</feature>
<evidence type="ECO:0000256" key="1">
    <source>
        <dbReference type="ARBA" id="ARBA00004141"/>
    </source>
</evidence>
<feature type="transmembrane region" description="Helical" evidence="7">
    <location>
        <begin position="52"/>
        <end position="70"/>
    </location>
</feature>
<keyword evidence="3 7" id="KW-0812">Transmembrane</keyword>
<feature type="transmembrane region" description="Helical" evidence="7">
    <location>
        <begin position="146"/>
        <end position="169"/>
    </location>
</feature>